<evidence type="ECO:0000313" key="5">
    <source>
        <dbReference type="Proteomes" id="UP001642409"/>
    </source>
</evidence>
<organism evidence="2">
    <name type="scientific">Hexamita inflata</name>
    <dbReference type="NCBI Taxonomy" id="28002"/>
    <lineage>
        <taxon>Eukaryota</taxon>
        <taxon>Metamonada</taxon>
        <taxon>Diplomonadida</taxon>
        <taxon>Hexamitidae</taxon>
        <taxon>Hexamitinae</taxon>
        <taxon>Hexamita</taxon>
    </lineage>
</organism>
<evidence type="ECO:0000313" key="3">
    <source>
        <dbReference type="EMBL" id="CAL6055678.1"/>
    </source>
</evidence>
<evidence type="ECO:0000313" key="1">
    <source>
        <dbReference type="EMBL" id="CAI9959030.1"/>
    </source>
</evidence>
<accession>A0AA86V879</accession>
<dbReference type="EMBL" id="CAXDID020000207">
    <property type="protein sequence ID" value="CAL6055678.1"/>
    <property type="molecule type" value="Genomic_DNA"/>
</dbReference>
<comment type="caution">
    <text evidence="2">The sequence shown here is derived from an EMBL/GenBank/DDBJ whole genome shotgun (WGS) entry which is preliminary data.</text>
</comment>
<dbReference type="EMBL" id="CAXDID020000207">
    <property type="protein sequence ID" value="CAL6055694.1"/>
    <property type="molecule type" value="Genomic_DNA"/>
</dbReference>
<reference evidence="2" key="1">
    <citation type="submission" date="2023-06" db="EMBL/GenBank/DDBJ databases">
        <authorList>
            <person name="Kurt Z."/>
        </authorList>
    </citation>
    <scope>NUCLEOTIDE SEQUENCE</scope>
</reference>
<sequence>MLKITKLTYNLSSTSHNTKEKYKAHKIFAVSERKSEIEHIERPGYKSMNAMLEHSNSDECELVWDQSSEVDVRMKRITEINGSRVVSDIVIPSQSTINDTRDSFNDFFTIFEDISNCIM</sequence>
<gene>
    <name evidence="3" type="ORF">HINF_LOCUS46658</name>
    <name evidence="4" type="ORF">HINF_LOCUS46666</name>
    <name evidence="1" type="ORF">HINF_LOCUS46675</name>
    <name evidence="2" type="ORF">HINF_LOCUS46683</name>
</gene>
<protein>
    <submittedName>
        <fullName evidence="3">Hypothetical_protein</fullName>
    </submittedName>
</protein>
<keyword evidence="5" id="KW-1185">Reference proteome</keyword>
<reference evidence="3 5" key="2">
    <citation type="submission" date="2024-07" db="EMBL/GenBank/DDBJ databases">
        <authorList>
            <person name="Akdeniz Z."/>
        </authorList>
    </citation>
    <scope>NUCLEOTIDE SEQUENCE [LARGE SCALE GENOMIC DNA]</scope>
</reference>
<dbReference type="AlphaFoldDB" id="A0AA86V879"/>
<dbReference type="EMBL" id="CATOUU010000914">
    <property type="protein sequence ID" value="CAI9959038.1"/>
    <property type="molecule type" value="Genomic_DNA"/>
</dbReference>
<name>A0AA86V879_9EUKA</name>
<evidence type="ECO:0000313" key="4">
    <source>
        <dbReference type="EMBL" id="CAL6055694.1"/>
    </source>
</evidence>
<proteinExistence type="predicted"/>
<evidence type="ECO:0000313" key="2">
    <source>
        <dbReference type="EMBL" id="CAI9959038.1"/>
    </source>
</evidence>
<dbReference type="Proteomes" id="UP001642409">
    <property type="component" value="Unassembled WGS sequence"/>
</dbReference>
<dbReference type="EMBL" id="CATOUU010000914">
    <property type="protein sequence ID" value="CAI9959030.1"/>
    <property type="molecule type" value="Genomic_DNA"/>
</dbReference>